<keyword evidence="1" id="KW-0472">Membrane</keyword>
<reference evidence="2 3" key="1">
    <citation type="submission" date="2008-07" db="EMBL/GenBank/DDBJ databases">
        <authorList>
            <person name="El-Sayed N."/>
            <person name="Caler E."/>
            <person name="Inman J."/>
            <person name="Amedeo P."/>
            <person name="Hass B."/>
            <person name="Wortman J."/>
        </authorList>
    </citation>
    <scope>NUCLEOTIDE SEQUENCE [LARGE SCALE GENOMIC DNA]</scope>
    <source>
        <strain evidence="3">ATCC 50983 / TXsc</strain>
    </source>
</reference>
<dbReference type="Proteomes" id="UP000007800">
    <property type="component" value="Unassembled WGS sequence"/>
</dbReference>
<gene>
    <name evidence="2" type="ORF">Pmar_PMAR019051</name>
</gene>
<keyword evidence="3" id="KW-1185">Reference proteome</keyword>
<evidence type="ECO:0000313" key="2">
    <source>
        <dbReference type="EMBL" id="EER11949.1"/>
    </source>
</evidence>
<evidence type="ECO:0000256" key="1">
    <source>
        <dbReference type="SAM" id="Phobius"/>
    </source>
</evidence>
<evidence type="ECO:0000313" key="3">
    <source>
        <dbReference type="Proteomes" id="UP000007800"/>
    </source>
</evidence>
<sequence>MVQGMASLAQTILIPIMVLMQKAFGLGMIGYFVTFSIIPKSCNTKMMIMIRLSSSPTKEDGRPNRYRWYRLPRLLSTLSVINEEEDDND</sequence>
<dbReference type="AlphaFoldDB" id="C5KTQ7"/>
<name>C5KTQ7_PERM5</name>
<dbReference type="RefSeq" id="XP_002780154.1">
    <property type="nucleotide sequence ID" value="XM_002780108.1"/>
</dbReference>
<keyword evidence="1" id="KW-0812">Transmembrane</keyword>
<dbReference type="EMBL" id="GG676180">
    <property type="protein sequence ID" value="EER11949.1"/>
    <property type="molecule type" value="Genomic_DNA"/>
</dbReference>
<feature type="transmembrane region" description="Helical" evidence="1">
    <location>
        <begin position="12"/>
        <end position="38"/>
    </location>
</feature>
<proteinExistence type="predicted"/>
<dbReference type="GeneID" id="9060787"/>
<protein>
    <submittedName>
        <fullName evidence="2">Uncharacterized protein</fullName>
    </submittedName>
</protein>
<keyword evidence="1" id="KW-1133">Transmembrane helix</keyword>
<dbReference type="InParanoid" id="C5KTQ7"/>
<accession>C5KTQ7</accession>
<organism evidence="3">
    <name type="scientific">Perkinsus marinus (strain ATCC 50983 / TXsc)</name>
    <dbReference type="NCBI Taxonomy" id="423536"/>
    <lineage>
        <taxon>Eukaryota</taxon>
        <taxon>Sar</taxon>
        <taxon>Alveolata</taxon>
        <taxon>Perkinsozoa</taxon>
        <taxon>Perkinsea</taxon>
        <taxon>Perkinsida</taxon>
        <taxon>Perkinsidae</taxon>
        <taxon>Perkinsus</taxon>
    </lineage>
</organism>